<keyword evidence="4" id="KW-1185">Reference proteome</keyword>
<gene>
    <name evidence="3" type="ORF">G8E00_07225</name>
</gene>
<proteinExistence type="predicted"/>
<dbReference type="Proteomes" id="UP000502297">
    <property type="component" value="Chromosome"/>
</dbReference>
<accession>A0A6G8RV06</accession>
<protein>
    <submittedName>
        <fullName evidence="3">Alpha/beta fold hydrolase</fullName>
    </submittedName>
</protein>
<dbReference type="AlphaFoldDB" id="A0A6G8RV06"/>
<dbReference type="GO" id="GO:0016787">
    <property type="term" value="F:hydrolase activity"/>
    <property type="evidence" value="ECO:0007669"/>
    <property type="project" value="UniProtKB-KW"/>
</dbReference>
<evidence type="ECO:0000313" key="3">
    <source>
        <dbReference type="EMBL" id="QIO05754.1"/>
    </source>
</evidence>
<evidence type="ECO:0000259" key="2">
    <source>
        <dbReference type="Pfam" id="PF12147"/>
    </source>
</evidence>
<reference evidence="3 4" key="1">
    <citation type="submission" date="2020-03" db="EMBL/GenBank/DDBJ databases">
        <authorList>
            <person name="Zhu W."/>
        </authorList>
    </citation>
    <scope>NUCLEOTIDE SEQUENCE [LARGE SCALE GENOMIC DNA]</scope>
    <source>
        <strain evidence="3 4">323-1</strain>
    </source>
</reference>
<dbReference type="PANTHER" id="PTHR11614">
    <property type="entry name" value="PHOSPHOLIPASE-RELATED"/>
    <property type="match status" value="1"/>
</dbReference>
<dbReference type="InterPro" id="IPR022744">
    <property type="entry name" value="MeTrfase_dom_put"/>
</dbReference>
<dbReference type="Gene3D" id="3.40.50.150">
    <property type="entry name" value="Vaccinia Virus protein VP39"/>
    <property type="match status" value="1"/>
</dbReference>
<organism evidence="3 4">
    <name type="scientific">Acinetobacter shaoyimingii</name>
    <dbReference type="NCBI Taxonomy" id="2715164"/>
    <lineage>
        <taxon>Bacteria</taxon>
        <taxon>Pseudomonadati</taxon>
        <taxon>Pseudomonadota</taxon>
        <taxon>Gammaproteobacteria</taxon>
        <taxon>Moraxellales</taxon>
        <taxon>Moraxellaceae</taxon>
        <taxon>Acinetobacter</taxon>
    </lineage>
</organism>
<keyword evidence="3" id="KW-0378">Hydrolase</keyword>
<name>A0A6G8RV06_9GAMM</name>
<dbReference type="Pfam" id="PF12146">
    <property type="entry name" value="Hydrolase_4"/>
    <property type="match status" value="1"/>
</dbReference>
<dbReference type="FunFam" id="3.40.50.1820:FF:000201">
    <property type="entry name" value="Alpha/beta fold hydrolase"/>
    <property type="match status" value="1"/>
</dbReference>
<feature type="domain" description="Serine aminopeptidase S33" evidence="1">
    <location>
        <begin position="29"/>
        <end position="264"/>
    </location>
</feature>
<dbReference type="EMBL" id="CP049801">
    <property type="protein sequence ID" value="QIO05754.1"/>
    <property type="molecule type" value="Genomic_DNA"/>
</dbReference>
<dbReference type="SUPFAM" id="SSF53474">
    <property type="entry name" value="alpha/beta-Hydrolases"/>
    <property type="match status" value="1"/>
</dbReference>
<dbReference type="InterPro" id="IPR022742">
    <property type="entry name" value="Hydrolase_4"/>
</dbReference>
<dbReference type="InterPro" id="IPR029058">
    <property type="entry name" value="AB_hydrolase_fold"/>
</dbReference>
<dbReference type="Gene3D" id="3.40.50.1820">
    <property type="entry name" value="alpha/beta hydrolase"/>
    <property type="match status" value="1"/>
</dbReference>
<sequence>MYKNSTHTFISHDQTELFYQHWQSSSATENKKAILLFHRGHEHSDRVAHLVDELNLPEFDFFAWDARGHGESPGERGDAPSFSACVKDIQYFVKHIEAQYGIQEQDIAVIGQSVGAVLSATWVHDYAPKIRALCLASPAFDIKLYVPFAEPGLRVLSQLKGNFFIQSYVKSNMLTHDTERAKSYDTDPKIARAISVRMLLGLYDASARIVDDAQNIFVPTQVLCSGSDFVVHQKPQVEFYQKLPHPQKEFHILDGFFHDTLGELNREIALEKIRRFITQCFAQQYQAPDVLNADKIGTSCAIAEQLSSALPKKSFKNAFWELTKKNLKIGSIFSEGLKIGEKTGYDSGSTLDFVYRNQTESQNPIGKIIDRQYLNAIGWKGIRVRKQNIEFLLQKYADILAQKRKPIRILDIASGHGRYILDAVSQLKKQPDSILLRDYSAINVQAGQEMIAERGLADIAQFVQADAFDTASLASIKPKPTLAVVSGLYELFSDNDLLRQSLTGLSIAVAKDGYLIYTGQIWHPQQEFIARALTSHREGDAWVMRLRSQAEMDALVEEAGFQKVDQCIDEFGIFTVSVAQKR</sequence>
<dbReference type="RefSeq" id="WP_166223179.1">
    <property type="nucleotide sequence ID" value="NZ_CP049801.1"/>
</dbReference>
<dbReference type="SUPFAM" id="SSF53335">
    <property type="entry name" value="S-adenosyl-L-methionine-dependent methyltransferases"/>
    <property type="match status" value="1"/>
</dbReference>
<dbReference type="KEGG" id="asha:G8E00_07225"/>
<dbReference type="Pfam" id="PF12147">
    <property type="entry name" value="Methyltransf_20"/>
    <property type="match status" value="1"/>
</dbReference>
<evidence type="ECO:0000259" key="1">
    <source>
        <dbReference type="Pfam" id="PF12146"/>
    </source>
</evidence>
<feature type="domain" description="Methyltransferase" evidence="2">
    <location>
        <begin position="273"/>
        <end position="581"/>
    </location>
</feature>
<dbReference type="InterPro" id="IPR029063">
    <property type="entry name" value="SAM-dependent_MTases_sf"/>
</dbReference>
<evidence type="ECO:0000313" key="4">
    <source>
        <dbReference type="Proteomes" id="UP000502297"/>
    </source>
</evidence>
<dbReference type="InterPro" id="IPR051044">
    <property type="entry name" value="MAG_DAG_Lipase"/>
</dbReference>